<comment type="caution">
    <text evidence="2">The sequence shown here is derived from an EMBL/GenBank/DDBJ whole genome shotgun (WGS) entry which is preliminary data.</text>
</comment>
<gene>
    <name evidence="2" type="ORF">AAFF_G00398930</name>
</gene>
<sequence length="92" mass="9385">MGLQPGPTKRIIHGKRAATSSNIIIISQHGAVGDSWAMQLGGDYGTDEPSRPGTAAGPDASPRVGVASVRRPPTSPGPDGHRFGVGPYANTV</sequence>
<protein>
    <submittedName>
        <fullName evidence="2">Uncharacterized protein</fullName>
    </submittedName>
</protein>
<evidence type="ECO:0000313" key="3">
    <source>
        <dbReference type="Proteomes" id="UP001221898"/>
    </source>
</evidence>
<proteinExistence type="predicted"/>
<dbReference type="AlphaFoldDB" id="A0AAD7WL90"/>
<keyword evidence="3" id="KW-1185">Reference proteome</keyword>
<reference evidence="2" key="1">
    <citation type="journal article" date="2023" name="Science">
        <title>Genome structures resolve the early diversification of teleost fishes.</title>
        <authorList>
            <person name="Parey E."/>
            <person name="Louis A."/>
            <person name="Montfort J."/>
            <person name="Bouchez O."/>
            <person name="Roques C."/>
            <person name="Iampietro C."/>
            <person name="Lluch J."/>
            <person name="Castinel A."/>
            <person name="Donnadieu C."/>
            <person name="Desvignes T."/>
            <person name="Floi Bucao C."/>
            <person name="Jouanno E."/>
            <person name="Wen M."/>
            <person name="Mejri S."/>
            <person name="Dirks R."/>
            <person name="Jansen H."/>
            <person name="Henkel C."/>
            <person name="Chen W.J."/>
            <person name="Zahm M."/>
            <person name="Cabau C."/>
            <person name="Klopp C."/>
            <person name="Thompson A.W."/>
            <person name="Robinson-Rechavi M."/>
            <person name="Braasch I."/>
            <person name="Lecointre G."/>
            <person name="Bobe J."/>
            <person name="Postlethwait J.H."/>
            <person name="Berthelot C."/>
            <person name="Roest Crollius H."/>
            <person name="Guiguen Y."/>
        </authorList>
    </citation>
    <scope>NUCLEOTIDE SEQUENCE</scope>
    <source>
        <strain evidence="2">NC1722</strain>
    </source>
</reference>
<evidence type="ECO:0000313" key="2">
    <source>
        <dbReference type="EMBL" id="KAJ8400199.1"/>
    </source>
</evidence>
<feature type="region of interest" description="Disordered" evidence="1">
    <location>
        <begin position="40"/>
        <end position="92"/>
    </location>
</feature>
<organism evidence="2 3">
    <name type="scientific">Aldrovandia affinis</name>
    <dbReference type="NCBI Taxonomy" id="143900"/>
    <lineage>
        <taxon>Eukaryota</taxon>
        <taxon>Metazoa</taxon>
        <taxon>Chordata</taxon>
        <taxon>Craniata</taxon>
        <taxon>Vertebrata</taxon>
        <taxon>Euteleostomi</taxon>
        <taxon>Actinopterygii</taxon>
        <taxon>Neopterygii</taxon>
        <taxon>Teleostei</taxon>
        <taxon>Notacanthiformes</taxon>
        <taxon>Halosauridae</taxon>
        <taxon>Aldrovandia</taxon>
    </lineage>
</organism>
<dbReference type="EMBL" id="JAINUG010000078">
    <property type="protein sequence ID" value="KAJ8400199.1"/>
    <property type="molecule type" value="Genomic_DNA"/>
</dbReference>
<name>A0AAD7WL90_9TELE</name>
<dbReference type="Proteomes" id="UP001221898">
    <property type="component" value="Unassembled WGS sequence"/>
</dbReference>
<accession>A0AAD7WL90</accession>
<evidence type="ECO:0000256" key="1">
    <source>
        <dbReference type="SAM" id="MobiDB-lite"/>
    </source>
</evidence>